<dbReference type="RefSeq" id="XP_016230025.1">
    <property type="nucleotide sequence ID" value="XM_016386217.1"/>
</dbReference>
<dbReference type="GeneID" id="27338993"/>
<keyword evidence="7" id="KW-1185">Reference proteome</keyword>
<comment type="similarity">
    <text evidence="1">Belongs to the NADH:flavin oxidoreductase/NADH oxidase family.</text>
</comment>
<dbReference type="Gene3D" id="3.20.20.70">
    <property type="entry name" value="Aldolase class I"/>
    <property type="match status" value="1"/>
</dbReference>
<keyword evidence="4" id="KW-0560">Oxidoreductase</keyword>
<evidence type="ECO:0000256" key="1">
    <source>
        <dbReference type="ARBA" id="ARBA00005979"/>
    </source>
</evidence>
<protein>
    <recommendedName>
        <fullName evidence="5">NADH:flavin oxidoreductase/NADH oxidase N-terminal domain-containing protein</fullName>
    </recommendedName>
</protein>
<organism evidence="6 7">
    <name type="scientific">Exophiala spinifera</name>
    <dbReference type="NCBI Taxonomy" id="91928"/>
    <lineage>
        <taxon>Eukaryota</taxon>
        <taxon>Fungi</taxon>
        <taxon>Dikarya</taxon>
        <taxon>Ascomycota</taxon>
        <taxon>Pezizomycotina</taxon>
        <taxon>Eurotiomycetes</taxon>
        <taxon>Chaetothyriomycetidae</taxon>
        <taxon>Chaetothyriales</taxon>
        <taxon>Herpotrichiellaceae</taxon>
        <taxon>Exophiala</taxon>
    </lineage>
</organism>
<dbReference type="InterPro" id="IPR051799">
    <property type="entry name" value="NADH_flavin_oxidoreductase"/>
</dbReference>
<dbReference type="Proteomes" id="UP000053328">
    <property type="component" value="Unassembled WGS sequence"/>
</dbReference>
<name>A0A0D2BEJ2_9EURO</name>
<dbReference type="GO" id="GO:0010181">
    <property type="term" value="F:FMN binding"/>
    <property type="evidence" value="ECO:0007669"/>
    <property type="project" value="InterPro"/>
</dbReference>
<gene>
    <name evidence="6" type="ORF">PV08_11910</name>
</gene>
<keyword evidence="3" id="KW-0288">FMN</keyword>
<evidence type="ECO:0000256" key="4">
    <source>
        <dbReference type="ARBA" id="ARBA00023002"/>
    </source>
</evidence>
<accession>A0A0D2BEJ2</accession>
<dbReference type="HOGENOM" id="CLU_012153_6_2_1"/>
<sequence>MSKKPSIDIVNEPITLPCGLTLPNRLVKCPMQETCAEAPHFDPPVEKFRSLYSLWATARYGMILTGQVQVDMRFFSIPGDVCCHQGSLTEPVLSKWKEWARIAQQGGTPCVVQISHPGRMSPTGGGVRPSDMQPPCPSAVPVKMGDGWLDRIMLDKLLGTPREMDHAEIDEAVANFVRAARVARMAGFAGVQLHGAHGFLISQFLSPHTNRRSDEYGGSPERRLRFVQRLIEEIRAVCPPPFCLGVKLNSADYMAEGGLTQDEALGQVRWLVECGMVDFIEISGGNAESTACELQNTFGEYNLTKTPKRESTRIREAFFTMFAEKVQQLHSRVPIQLSGGFRSRNGMADALESGACDLIGLGRTAVLQPALPRDILLNRAIPDDEALAMPHEVRGMWMAKMAPAKMIGASLAGQVFYYNMRRLASGLSADPCVSIPYVVFSGILSLLRGVLAGMSHKLFAALRNVLGRHTVKTA</sequence>
<evidence type="ECO:0000259" key="5">
    <source>
        <dbReference type="Pfam" id="PF00724"/>
    </source>
</evidence>
<feature type="domain" description="NADH:flavin oxidoreductase/NADH oxidase N-terminal" evidence="5">
    <location>
        <begin position="12"/>
        <end position="375"/>
    </location>
</feature>
<reference evidence="6 7" key="1">
    <citation type="submission" date="2015-01" db="EMBL/GenBank/DDBJ databases">
        <title>The Genome Sequence of Exophiala spinifera CBS89968.</title>
        <authorList>
            <consortium name="The Broad Institute Genomics Platform"/>
            <person name="Cuomo C."/>
            <person name="de Hoog S."/>
            <person name="Gorbushina A."/>
            <person name="Stielow B."/>
            <person name="Teixiera M."/>
            <person name="Abouelleil A."/>
            <person name="Chapman S.B."/>
            <person name="Priest M."/>
            <person name="Young S.K."/>
            <person name="Wortman J."/>
            <person name="Nusbaum C."/>
            <person name="Birren B."/>
        </authorList>
    </citation>
    <scope>NUCLEOTIDE SEQUENCE [LARGE SCALE GENOMIC DNA]</scope>
    <source>
        <strain evidence="6 7">CBS 89968</strain>
    </source>
</reference>
<keyword evidence="2" id="KW-0285">Flavoprotein</keyword>
<evidence type="ECO:0000313" key="6">
    <source>
        <dbReference type="EMBL" id="KIW09809.1"/>
    </source>
</evidence>
<proteinExistence type="inferred from homology"/>
<dbReference type="Pfam" id="PF00724">
    <property type="entry name" value="Oxidored_FMN"/>
    <property type="match status" value="1"/>
</dbReference>
<dbReference type="OrthoDB" id="1663137at2759"/>
<dbReference type="PANTHER" id="PTHR43656:SF2">
    <property type="entry name" value="BINDING OXIDOREDUCTASE, PUTATIVE (AFU_ORTHOLOGUE AFUA_2G08260)-RELATED"/>
    <property type="match status" value="1"/>
</dbReference>
<dbReference type="GO" id="GO:0016491">
    <property type="term" value="F:oxidoreductase activity"/>
    <property type="evidence" value="ECO:0007669"/>
    <property type="project" value="UniProtKB-KW"/>
</dbReference>
<evidence type="ECO:0000256" key="3">
    <source>
        <dbReference type="ARBA" id="ARBA00022643"/>
    </source>
</evidence>
<dbReference type="InterPro" id="IPR013785">
    <property type="entry name" value="Aldolase_TIM"/>
</dbReference>
<evidence type="ECO:0000256" key="2">
    <source>
        <dbReference type="ARBA" id="ARBA00022630"/>
    </source>
</evidence>
<dbReference type="EMBL" id="KN847502">
    <property type="protein sequence ID" value="KIW09809.1"/>
    <property type="molecule type" value="Genomic_DNA"/>
</dbReference>
<dbReference type="VEuPathDB" id="FungiDB:PV08_11910"/>
<dbReference type="SUPFAM" id="SSF51395">
    <property type="entry name" value="FMN-linked oxidoreductases"/>
    <property type="match status" value="1"/>
</dbReference>
<dbReference type="InterPro" id="IPR001155">
    <property type="entry name" value="OxRdtase_FMN_N"/>
</dbReference>
<evidence type="ECO:0000313" key="7">
    <source>
        <dbReference type="Proteomes" id="UP000053328"/>
    </source>
</evidence>
<dbReference type="STRING" id="91928.A0A0D2BEJ2"/>
<dbReference type="PANTHER" id="PTHR43656">
    <property type="entry name" value="BINDING OXIDOREDUCTASE, PUTATIVE (AFU_ORTHOLOGUE AFUA_2G08260)-RELATED"/>
    <property type="match status" value="1"/>
</dbReference>
<dbReference type="AlphaFoldDB" id="A0A0D2BEJ2"/>